<evidence type="ECO:0000256" key="1">
    <source>
        <dbReference type="SAM" id="MobiDB-lite"/>
    </source>
</evidence>
<feature type="region of interest" description="Disordered" evidence="1">
    <location>
        <begin position="1"/>
        <end position="45"/>
    </location>
</feature>
<sequence length="194" mass="20941">MSAEDENDSDSTDDTNSDGDAEIGGEGDTGEGGRSEGLSTTRQQRIREEIYDPVLQSLKHYAKAVRVCSVANCGRVAHLECAKRVPSSRFYGKGSIQKAFRCGSHFCAACSTPTTQENTPAPKVSATAPAQATESKGGGEDVVRNKTENEGENEIENEGEGENDEVEDEDNENENEIENEGEGENDEVEDEDNE</sequence>
<evidence type="ECO:0000259" key="2">
    <source>
        <dbReference type="Pfam" id="PF22908"/>
    </source>
</evidence>
<feature type="compositionally biased region" description="Acidic residues" evidence="1">
    <location>
        <begin position="150"/>
        <end position="194"/>
    </location>
</feature>
<feature type="compositionally biased region" description="Basic and acidic residues" evidence="1">
    <location>
        <begin position="137"/>
        <end position="149"/>
    </location>
</feature>
<feature type="compositionally biased region" description="Acidic residues" evidence="1">
    <location>
        <begin position="1"/>
        <end position="29"/>
    </location>
</feature>
<feature type="region of interest" description="Disordered" evidence="1">
    <location>
        <begin position="113"/>
        <end position="194"/>
    </location>
</feature>
<gene>
    <name evidence="3" type="ORF">g.51706</name>
</gene>
<accession>A0A146KYW4</accession>
<feature type="domain" description="Histone-lysine N-methyltransferase NSD-like PHD zinc finger" evidence="2">
    <location>
        <begin position="62"/>
        <end position="105"/>
    </location>
</feature>
<protein>
    <recommendedName>
        <fullName evidence="2">Histone-lysine N-methyltransferase NSD-like PHD zinc finger domain-containing protein</fullName>
    </recommendedName>
</protein>
<dbReference type="Gene3D" id="3.30.40.10">
    <property type="entry name" value="Zinc/RING finger domain, C3HC4 (zinc finger)"/>
    <property type="match status" value="1"/>
</dbReference>
<dbReference type="AlphaFoldDB" id="A0A146KYW4"/>
<proteinExistence type="predicted"/>
<reference evidence="3" key="1">
    <citation type="journal article" date="2016" name="Gigascience">
        <title>De novo construction of an expanded transcriptome assembly for the western tarnished plant bug, Lygus hesperus.</title>
        <authorList>
            <person name="Tassone E.E."/>
            <person name="Geib S.M."/>
            <person name="Hall B."/>
            <person name="Fabrick J.A."/>
            <person name="Brent C.S."/>
            <person name="Hull J.J."/>
        </authorList>
    </citation>
    <scope>NUCLEOTIDE SEQUENCE</scope>
</reference>
<dbReference type="InterPro" id="IPR055198">
    <property type="entry name" value="NSD_PHD"/>
</dbReference>
<dbReference type="InterPro" id="IPR013083">
    <property type="entry name" value="Znf_RING/FYVE/PHD"/>
</dbReference>
<evidence type="ECO:0000313" key="3">
    <source>
        <dbReference type="EMBL" id="JAQ00212.1"/>
    </source>
</evidence>
<dbReference type="EMBL" id="GDHC01018417">
    <property type="protein sequence ID" value="JAQ00212.1"/>
    <property type="molecule type" value="Transcribed_RNA"/>
</dbReference>
<feature type="non-terminal residue" evidence="3">
    <location>
        <position position="194"/>
    </location>
</feature>
<dbReference type="Pfam" id="PF22908">
    <property type="entry name" value="PHD_NSD"/>
    <property type="match status" value="1"/>
</dbReference>
<organism evidence="3">
    <name type="scientific">Lygus hesperus</name>
    <name type="common">Western plant bug</name>
    <dbReference type="NCBI Taxonomy" id="30085"/>
    <lineage>
        <taxon>Eukaryota</taxon>
        <taxon>Metazoa</taxon>
        <taxon>Ecdysozoa</taxon>
        <taxon>Arthropoda</taxon>
        <taxon>Hexapoda</taxon>
        <taxon>Insecta</taxon>
        <taxon>Pterygota</taxon>
        <taxon>Neoptera</taxon>
        <taxon>Paraneoptera</taxon>
        <taxon>Hemiptera</taxon>
        <taxon>Heteroptera</taxon>
        <taxon>Panheteroptera</taxon>
        <taxon>Cimicomorpha</taxon>
        <taxon>Miridae</taxon>
        <taxon>Mirini</taxon>
        <taxon>Lygus</taxon>
    </lineage>
</organism>
<name>A0A146KYW4_LYGHE</name>